<evidence type="ECO:0000313" key="1">
    <source>
        <dbReference type="EMBL" id="PYH85066.1"/>
    </source>
</evidence>
<organism evidence="1 2">
    <name type="scientific">Aspergillus uvarum CBS 121591</name>
    <dbReference type="NCBI Taxonomy" id="1448315"/>
    <lineage>
        <taxon>Eukaryota</taxon>
        <taxon>Fungi</taxon>
        <taxon>Dikarya</taxon>
        <taxon>Ascomycota</taxon>
        <taxon>Pezizomycotina</taxon>
        <taxon>Eurotiomycetes</taxon>
        <taxon>Eurotiomycetidae</taxon>
        <taxon>Eurotiales</taxon>
        <taxon>Aspergillaceae</taxon>
        <taxon>Aspergillus</taxon>
        <taxon>Aspergillus subgen. Circumdati</taxon>
    </lineage>
</organism>
<name>A0A319CGU4_9EURO</name>
<accession>A0A319CGU4</accession>
<dbReference type="EMBL" id="KZ821681">
    <property type="protein sequence ID" value="PYH85066.1"/>
    <property type="molecule type" value="Genomic_DNA"/>
</dbReference>
<evidence type="ECO:0000313" key="2">
    <source>
        <dbReference type="Proteomes" id="UP000248340"/>
    </source>
</evidence>
<sequence>MPLLPPSLCLSLSLSVSLSIHQAIHRSIYLLLSTLPTHSPGRTMAANLRDRWRRKATRGRKIHLCQCWFSGF</sequence>
<dbReference type="AlphaFoldDB" id="A0A319CGU4"/>
<protein>
    <submittedName>
        <fullName evidence="1">Uncharacterized protein</fullName>
    </submittedName>
</protein>
<dbReference type="RefSeq" id="XP_025495266.1">
    <property type="nucleotide sequence ID" value="XM_025634418.1"/>
</dbReference>
<gene>
    <name evidence="1" type="ORF">BO82DRAFT_351426</name>
</gene>
<proteinExistence type="predicted"/>
<keyword evidence="2" id="KW-1185">Reference proteome</keyword>
<dbReference type="VEuPathDB" id="FungiDB:BO82DRAFT_351426"/>
<reference evidence="1 2" key="1">
    <citation type="submission" date="2016-12" db="EMBL/GenBank/DDBJ databases">
        <title>The genomes of Aspergillus section Nigri reveals drivers in fungal speciation.</title>
        <authorList>
            <consortium name="DOE Joint Genome Institute"/>
            <person name="Vesth T.C."/>
            <person name="Nybo J."/>
            <person name="Theobald S."/>
            <person name="Brandl J."/>
            <person name="Frisvad J.C."/>
            <person name="Nielsen K.F."/>
            <person name="Lyhne E.K."/>
            <person name="Kogle M.E."/>
            <person name="Kuo A."/>
            <person name="Riley R."/>
            <person name="Clum A."/>
            <person name="Nolan M."/>
            <person name="Lipzen A."/>
            <person name="Salamov A."/>
            <person name="Henrissat B."/>
            <person name="Wiebenga A."/>
            <person name="De Vries R.P."/>
            <person name="Grigoriev I.V."/>
            <person name="Mortensen U.H."/>
            <person name="Andersen M.R."/>
            <person name="Baker S.E."/>
        </authorList>
    </citation>
    <scope>NUCLEOTIDE SEQUENCE [LARGE SCALE GENOMIC DNA]</scope>
    <source>
        <strain evidence="1 2">CBS 121591</strain>
    </source>
</reference>
<dbReference type="GeneID" id="37137159"/>
<dbReference type="Proteomes" id="UP000248340">
    <property type="component" value="Unassembled WGS sequence"/>
</dbReference>